<evidence type="ECO:0000256" key="4">
    <source>
        <dbReference type="ARBA" id="ARBA00023136"/>
    </source>
</evidence>
<gene>
    <name evidence="6" type="ORF">NGM99_15090</name>
</gene>
<keyword evidence="7" id="KW-1185">Reference proteome</keyword>
<dbReference type="Proteomes" id="UP001205906">
    <property type="component" value="Unassembled WGS sequence"/>
</dbReference>
<evidence type="ECO:0000313" key="6">
    <source>
        <dbReference type="EMBL" id="MCO6051108.1"/>
    </source>
</evidence>
<evidence type="ECO:0000256" key="1">
    <source>
        <dbReference type="ARBA" id="ARBA00022475"/>
    </source>
</evidence>
<accession>A0ABT1C8D5</accession>
<evidence type="ECO:0000256" key="2">
    <source>
        <dbReference type="ARBA" id="ARBA00022692"/>
    </source>
</evidence>
<comment type="similarity">
    <text evidence="5">Belongs to the UPF0391 family.</text>
</comment>
<evidence type="ECO:0000313" key="7">
    <source>
        <dbReference type="Proteomes" id="UP001205906"/>
    </source>
</evidence>
<dbReference type="EMBL" id="JAMXQS010000007">
    <property type="protein sequence ID" value="MCO6051108.1"/>
    <property type="molecule type" value="Genomic_DNA"/>
</dbReference>
<feature type="transmembrane region" description="Helical" evidence="5">
    <location>
        <begin position="6"/>
        <end position="24"/>
    </location>
</feature>
<keyword evidence="4 5" id="KW-0472">Membrane</keyword>
<comment type="caution">
    <text evidence="6">The sequence shown here is derived from an EMBL/GenBank/DDBJ whole genome shotgun (WGS) entry which is preliminary data.</text>
</comment>
<evidence type="ECO:0000256" key="5">
    <source>
        <dbReference type="HAMAP-Rule" id="MF_01361"/>
    </source>
</evidence>
<proteinExistence type="inferred from homology"/>
<keyword evidence="1 5" id="KW-1003">Cell membrane</keyword>
<feature type="transmembrane region" description="Helical" evidence="5">
    <location>
        <begin position="36"/>
        <end position="56"/>
    </location>
</feature>
<comment type="caution">
    <text evidence="5">Lacks conserved residue(s) required for the propagation of feature annotation.</text>
</comment>
<dbReference type="InterPro" id="IPR009760">
    <property type="entry name" value="DUF1328"/>
</dbReference>
<evidence type="ECO:0000256" key="3">
    <source>
        <dbReference type="ARBA" id="ARBA00022989"/>
    </source>
</evidence>
<dbReference type="PIRSF" id="PIRSF036466">
    <property type="entry name" value="UCP036466"/>
    <property type="match status" value="1"/>
</dbReference>
<dbReference type="HAMAP" id="MF_01361">
    <property type="entry name" value="UPF0391"/>
    <property type="match status" value="1"/>
</dbReference>
<reference evidence="6 7" key="1">
    <citation type="submission" date="2022-06" db="EMBL/GenBank/DDBJ databases">
        <title>Mesorhizobium sp. strain RP14 Genome sequencing and assembly.</title>
        <authorList>
            <person name="Kim I."/>
        </authorList>
    </citation>
    <scope>NUCLEOTIDE SEQUENCE [LARGE SCALE GENOMIC DNA]</scope>
    <source>
        <strain evidence="7">RP14(2022)</strain>
    </source>
</reference>
<protein>
    <recommendedName>
        <fullName evidence="5">UPF0391 membrane protein NGM99_15090</fullName>
    </recommendedName>
</protein>
<sequence length="60" mass="6083">MGDLVKWILILAVVAVVAGWLGFGGVSRIAGGGAKILLAILVIGIILIGLLFYFAAGSIT</sequence>
<keyword evidence="3 5" id="KW-1133">Transmembrane helix</keyword>
<dbReference type="RefSeq" id="WP_252820349.1">
    <property type="nucleotide sequence ID" value="NZ_JAMXQS010000007.1"/>
</dbReference>
<name>A0ABT1C8D5_9HYPH</name>
<organism evidence="6 7">
    <name type="scientific">Mesorhizobium liriopis</name>
    <dbReference type="NCBI Taxonomy" id="2953882"/>
    <lineage>
        <taxon>Bacteria</taxon>
        <taxon>Pseudomonadati</taxon>
        <taxon>Pseudomonadota</taxon>
        <taxon>Alphaproteobacteria</taxon>
        <taxon>Hyphomicrobiales</taxon>
        <taxon>Phyllobacteriaceae</taxon>
        <taxon>Mesorhizobium</taxon>
    </lineage>
</organism>
<keyword evidence="2 5" id="KW-0812">Transmembrane</keyword>